<accession>A0A0B1Q6L1</accession>
<evidence type="ECO:0000313" key="1">
    <source>
        <dbReference type="EMBL" id="KHJ54547.1"/>
    </source>
</evidence>
<dbReference type="AlphaFoldDB" id="A0A0B1Q6L1"/>
<name>A0A0B1Q6L1_9HYPH</name>
<proteinExistence type="predicted"/>
<comment type="caution">
    <text evidence="1">The sequence shown here is derived from an EMBL/GenBank/DDBJ whole genome shotgun (WGS) entry which is preliminary data.</text>
</comment>
<gene>
    <name evidence="1" type="ORF">LA66_08045</name>
</gene>
<dbReference type="Proteomes" id="UP000030826">
    <property type="component" value="Unassembled WGS sequence"/>
</dbReference>
<sequence>MVHSLSGRLFDGRAVLNWVPDYADLACLPGASVAADAIERGVGELLSNSGSTMALTDAVERLFRAEREALLAALASIPLA</sequence>
<dbReference type="RefSeq" id="WP_039191206.1">
    <property type="nucleotide sequence ID" value="NZ_JRFJ01000002.1"/>
</dbReference>
<dbReference type="EMBL" id="JRFJ01000002">
    <property type="protein sequence ID" value="KHJ54547.1"/>
    <property type="molecule type" value="Genomic_DNA"/>
</dbReference>
<evidence type="ECO:0000313" key="2">
    <source>
        <dbReference type="Proteomes" id="UP000030826"/>
    </source>
</evidence>
<dbReference type="OrthoDB" id="9936456at2"/>
<protein>
    <submittedName>
        <fullName evidence="1">Uncharacterized protein</fullName>
    </submittedName>
</protein>
<organism evidence="1 2">
    <name type="scientific">Aureimonas altamirensis</name>
    <dbReference type="NCBI Taxonomy" id="370622"/>
    <lineage>
        <taxon>Bacteria</taxon>
        <taxon>Pseudomonadati</taxon>
        <taxon>Pseudomonadota</taxon>
        <taxon>Alphaproteobacteria</taxon>
        <taxon>Hyphomicrobiales</taxon>
        <taxon>Aurantimonadaceae</taxon>
        <taxon>Aureimonas</taxon>
    </lineage>
</organism>
<reference evidence="1 2" key="1">
    <citation type="submission" date="2014-09" db="EMBL/GenBank/DDBJ databases">
        <title>Isolation and characterization of Aurantimonas altamirensis ON-56566 from clinical sample following a dog bite.</title>
        <authorList>
            <person name="Eshaghi A."/>
            <person name="Li A."/>
            <person name="Shahinas D."/>
            <person name="Bahn P."/>
            <person name="Kus J.V."/>
            <person name="Patel S.N."/>
        </authorList>
    </citation>
    <scope>NUCLEOTIDE SEQUENCE [LARGE SCALE GENOMIC DNA]</scope>
    <source>
        <strain evidence="1 2">ON-56566</strain>
    </source>
</reference>